<gene>
    <name evidence="2" type="ORF">SAMN05660349_00589</name>
</gene>
<proteinExistence type="predicted"/>
<keyword evidence="1" id="KW-0472">Membrane</keyword>
<evidence type="ECO:0000313" key="3">
    <source>
        <dbReference type="Proteomes" id="UP000190852"/>
    </source>
</evidence>
<dbReference type="NCBIfam" id="TIGR00341">
    <property type="entry name" value="TIGR00341 family protein"/>
    <property type="match status" value="1"/>
</dbReference>
<dbReference type="RefSeq" id="WP_079682309.1">
    <property type="nucleotide sequence ID" value="NZ_FUYQ01000003.1"/>
</dbReference>
<dbReference type="PANTHER" id="PTHR20992">
    <property type="entry name" value="AT15442P-RELATED"/>
    <property type="match status" value="1"/>
</dbReference>
<feature type="transmembrane region" description="Helical" evidence="1">
    <location>
        <begin position="43"/>
        <end position="59"/>
    </location>
</feature>
<feature type="transmembrane region" description="Helical" evidence="1">
    <location>
        <begin position="234"/>
        <end position="255"/>
    </location>
</feature>
<keyword evidence="1" id="KW-0812">Transmembrane</keyword>
<evidence type="ECO:0000256" key="1">
    <source>
        <dbReference type="SAM" id="Phobius"/>
    </source>
</evidence>
<accession>A0A1T5ACJ0</accession>
<name>A0A1T5ACJ0_9BACT</name>
<sequence>MDKRVFRSKLADFFVRNFDVRQDKEDELETIDTISKGIEFKGTNLWVLIFATFIASLGLNTNSTAVIIGAMLISPLMGPIMGFGVGLGISDFDMIKRSFRNFATATIFSVITSSIYFMISPISEAQSELLARTQPTVYDVLIAFFGGLAGIIASSTKSKGNVIPGVAIATALMPPLCTAGYGIATGNLYYFFGAFYLFFINTVFISVATYLVVRVLKYPKKVFLDKAREKTVHRYVGIIVFFTLVPSLFLSYNLIRTSYFNDRVTRYINQELVFPNTQLLSKSVTLTRDTQEIKVVFIGQHVPQGLIDNARLRMKNYGLDGTSLIVEQGFGEKATDVNELKSLLLQDLYKNSEEVLRIQSFTIDSLKKSLDQYKSYGLLTSQLLPEMRVLFPTVQEASFSRSFVMKTDSLKQDTVMLVYLKSTKQISKTDQDKLREWLVARIKMKNIKLLIE</sequence>
<dbReference type="EMBL" id="FUYQ01000003">
    <property type="protein sequence ID" value="SKB32678.1"/>
    <property type="molecule type" value="Genomic_DNA"/>
</dbReference>
<protein>
    <submittedName>
        <fullName evidence="2">TIGR00341 family protein</fullName>
    </submittedName>
</protein>
<feature type="transmembrane region" description="Helical" evidence="1">
    <location>
        <begin position="162"/>
        <end position="183"/>
    </location>
</feature>
<evidence type="ECO:0000313" key="2">
    <source>
        <dbReference type="EMBL" id="SKB32678.1"/>
    </source>
</evidence>
<feature type="transmembrane region" description="Helical" evidence="1">
    <location>
        <begin position="65"/>
        <end position="90"/>
    </location>
</feature>
<feature type="transmembrane region" description="Helical" evidence="1">
    <location>
        <begin position="102"/>
        <end position="123"/>
    </location>
</feature>
<keyword evidence="3" id="KW-1185">Reference proteome</keyword>
<dbReference type="Pfam" id="PF04087">
    <property type="entry name" value="DUF389"/>
    <property type="match status" value="1"/>
</dbReference>
<feature type="transmembrane region" description="Helical" evidence="1">
    <location>
        <begin position="135"/>
        <end position="155"/>
    </location>
</feature>
<dbReference type="Proteomes" id="UP000190852">
    <property type="component" value="Unassembled WGS sequence"/>
</dbReference>
<dbReference type="PANTHER" id="PTHR20992:SF9">
    <property type="entry name" value="AT15442P-RELATED"/>
    <property type="match status" value="1"/>
</dbReference>
<dbReference type="InterPro" id="IPR005240">
    <property type="entry name" value="DUF389"/>
</dbReference>
<keyword evidence="1" id="KW-1133">Transmembrane helix</keyword>
<reference evidence="3" key="1">
    <citation type="submission" date="2017-02" db="EMBL/GenBank/DDBJ databases">
        <authorList>
            <person name="Varghese N."/>
            <person name="Submissions S."/>
        </authorList>
    </citation>
    <scope>NUCLEOTIDE SEQUENCE [LARGE SCALE GENOMIC DNA]</scope>
    <source>
        <strain evidence="3">DSM 24967</strain>
    </source>
</reference>
<feature type="transmembrane region" description="Helical" evidence="1">
    <location>
        <begin position="189"/>
        <end position="213"/>
    </location>
</feature>
<dbReference type="AlphaFoldDB" id="A0A1T5ACJ0"/>
<organism evidence="2 3">
    <name type="scientific">Parabacteroides chartae</name>
    <dbReference type="NCBI Taxonomy" id="1037355"/>
    <lineage>
        <taxon>Bacteria</taxon>
        <taxon>Pseudomonadati</taxon>
        <taxon>Bacteroidota</taxon>
        <taxon>Bacteroidia</taxon>
        <taxon>Bacteroidales</taxon>
        <taxon>Tannerellaceae</taxon>
        <taxon>Parabacteroides</taxon>
    </lineage>
</organism>